<feature type="region of interest" description="Disordered" evidence="4">
    <location>
        <begin position="89"/>
        <end position="193"/>
    </location>
</feature>
<dbReference type="PROSITE" id="PS50217">
    <property type="entry name" value="BZIP"/>
    <property type="match status" value="1"/>
</dbReference>
<sequence>MGLPLRQKMIASDYQGQYFQNLFPLDQLQLYEIPKEHQYDVTMQTNMPDHQTISYSAEDWSREGLYNDGTSPNPDQSLATVAHGHVTGNVNLLQSPPTAPSPGTEETTPLRPVKLEPPPTPSSPEGCSKHVRSQLRKSIVSSRKARGENEIHDLFPEKKPEQLNSAEKAKRERRREQNRRAARKCRGKKREKQELARQEVQKALEENKALENKVLYLKKKVNRLQSQLSQHVNSGCCLLQHDAKRSLFMNKLNSDLTTKAFDDLVGQIQEDIDPGELVAPQGSVITRKRKRVRDRSATFTSDISPVPSPAKRNPPSENQVVPSVSPKLISVELSPVTPQTFSMVYDSYNENPIRSKPSVPGRSDRNILLTADTSPTPFASANSSTSFGVQTKLDVEHYKNQTLQFSAQENIPSNNLPSWDLLNLQPMNIPGMSTVSSSTNALNTVTSANTLPELQFSCDPRSVVDPANQISVAGCNPNDELENFGGLSFNANLSERQLPVQSEANFHATPDPSLESLAQSCVSPNLVQPHITRYNNCSDTNRIKNIYHYLLASTPDMNTCINVDSNNNTTVTVPLTTATRTA</sequence>
<dbReference type="InterPro" id="IPR002112">
    <property type="entry name" value="Leuzip_Jun"/>
</dbReference>
<dbReference type="Proteomes" id="UP001283361">
    <property type="component" value="Unassembled WGS sequence"/>
</dbReference>
<dbReference type="PROSITE" id="PS00036">
    <property type="entry name" value="BZIP_BASIC"/>
    <property type="match status" value="1"/>
</dbReference>
<accession>A0AAE0ZW54</accession>
<feature type="compositionally biased region" description="Basic and acidic residues" evidence="4">
    <location>
        <begin position="145"/>
        <end position="179"/>
    </location>
</feature>
<gene>
    <name evidence="6" type="ORF">RRG08_043676</name>
</gene>
<dbReference type="GO" id="GO:0005634">
    <property type="term" value="C:nucleus"/>
    <property type="evidence" value="ECO:0007669"/>
    <property type="project" value="TreeGrafter"/>
</dbReference>
<dbReference type="AlphaFoldDB" id="A0AAE0ZW54"/>
<evidence type="ECO:0000256" key="1">
    <source>
        <dbReference type="ARBA" id="ARBA00023015"/>
    </source>
</evidence>
<dbReference type="SUPFAM" id="SSF57959">
    <property type="entry name" value="Leucine zipper domain"/>
    <property type="match status" value="1"/>
</dbReference>
<dbReference type="PANTHER" id="PTHR23351">
    <property type="entry name" value="FOS TRANSCRIPTION FACTOR-RELATED"/>
    <property type="match status" value="1"/>
</dbReference>
<keyword evidence="7" id="KW-1185">Reference proteome</keyword>
<feature type="region of interest" description="Disordered" evidence="4">
    <location>
        <begin position="288"/>
        <end position="323"/>
    </location>
</feature>
<keyword evidence="3" id="KW-0804">Transcription</keyword>
<dbReference type="GO" id="GO:0000981">
    <property type="term" value="F:DNA-binding transcription factor activity, RNA polymerase II-specific"/>
    <property type="evidence" value="ECO:0007669"/>
    <property type="project" value="TreeGrafter"/>
</dbReference>
<evidence type="ECO:0000313" key="7">
    <source>
        <dbReference type="Proteomes" id="UP001283361"/>
    </source>
</evidence>
<dbReference type="GO" id="GO:0000978">
    <property type="term" value="F:RNA polymerase II cis-regulatory region sequence-specific DNA binding"/>
    <property type="evidence" value="ECO:0007669"/>
    <property type="project" value="TreeGrafter"/>
</dbReference>
<proteinExistence type="predicted"/>
<evidence type="ECO:0000256" key="4">
    <source>
        <dbReference type="SAM" id="MobiDB-lite"/>
    </source>
</evidence>
<keyword evidence="2" id="KW-0238">DNA-binding</keyword>
<feature type="compositionally biased region" description="Basic residues" evidence="4">
    <location>
        <begin position="180"/>
        <end position="190"/>
    </location>
</feature>
<keyword evidence="1" id="KW-0805">Transcription regulation</keyword>
<evidence type="ECO:0000256" key="3">
    <source>
        <dbReference type="ARBA" id="ARBA00023163"/>
    </source>
</evidence>
<dbReference type="Pfam" id="PF00170">
    <property type="entry name" value="bZIP_1"/>
    <property type="match status" value="1"/>
</dbReference>
<dbReference type="InterPro" id="IPR004827">
    <property type="entry name" value="bZIP"/>
</dbReference>
<reference evidence="6" key="1">
    <citation type="journal article" date="2023" name="G3 (Bethesda)">
        <title>A reference genome for the long-term kleptoplast-retaining sea slug Elysia crispata morphotype clarki.</title>
        <authorList>
            <person name="Eastman K.E."/>
            <person name="Pendleton A.L."/>
            <person name="Shaikh M.A."/>
            <person name="Suttiyut T."/>
            <person name="Ogas R."/>
            <person name="Tomko P."/>
            <person name="Gavelis G."/>
            <person name="Widhalm J.R."/>
            <person name="Wisecaver J.H."/>
        </authorList>
    </citation>
    <scope>NUCLEOTIDE SEQUENCE</scope>
    <source>
        <strain evidence="6">ECLA1</strain>
    </source>
</reference>
<name>A0AAE0ZW54_9GAST</name>
<evidence type="ECO:0000313" key="6">
    <source>
        <dbReference type="EMBL" id="KAK3775991.1"/>
    </source>
</evidence>
<comment type="caution">
    <text evidence="6">The sequence shown here is derived from an EMBL/GenBank/DDBJ whole genome shotgun (WGS) entry which is preliminary data.</text>
</comment>
<dbReference type="PANTHER" id="PTHR23351:SF24">
    <property type="entry name" value="ACTIVATING TRANSCRIPTION FACTOR 3-RELATED"/>
    <property type="match status" value="1"/>
</dbReference>
<feature type="domain" description="BZIP" evidence="5">
    <location>
        <begin position="168"/>
        <end position="231"/>
    </location>
</feature>
<dbReference type="Gene3D" id="1.20.5.170">
    <property type="match status" value="1"/>
</dbReference>
<organism evidence="6 7">
    <name type="scientific">Elysia crispata</name>
    <name type="common">lettuce slug</name>
    <dbReference type="NCBI Taxonomy" id="231223"/>
    <lineage>
        <taxon>Eukaryota</taxon>
        <taxon>Metazoa</taxon>
        <taxon>Spiralia</taxon>
        <taxon>Lophotrochozoa</taxon>
        <taxon>Mollusca</taxon>
        <taxon>Gastropoda</taxon>
        <taxon>Heterobranchia</taxon>
        <taxon>Euthyneura</taxon>
        <taxon>Panpulmonata</taxon>
        <taxon>Sacoglossa</taxon>
        <taxon>Placobranchoidea</taxon>
        <taxon>Plakobranchidae</taxon>
        <taxon>Elysia</taxon>
    </lineage>
</organism>
<dbReference type="SMART" id="SM00338">
    <property type="entry name" value="BRLZ"/>
    <property type="match status" value="1"/>
</dbReference>
<dbReference type="InterPro" id="IPR000837">
    <property type="entry name" value="AP-1"/>
</dbReference>
<dbReference type="InterPro" id="IPR046347">
    <property type="entry name" value="bZIP_sf"/>
</dbReference>
<dbReference type="PRINTS" id="PR00043">
    <property type="entry name" value="LEUZIPPRJUN"/>
</dbReference>
<protein>
    <recommendedName>
        <fullName evidence="5">BZIP domain-containing protein</fullName>
    </recommendedName>
</protein>
<dbReference type="EMBL" id="JAWDGP010003253">
    <property type="protein sequence ID" value="KAK3775991.1"/>
    <property type="molecule type" value="Genomic_DNA"/>
</dbReference>
<evidence type="ECO:0000256" key="2">
    <source>
        <dbReference type="ARBA" id="ARBA00023125"/>
    </source>
</evidence>
<evidence type="ECO:0000259" key="5">
    <source>
        <dbReference type="PROSITE" id="PS50217"/>
    </source>
</evidence>